<evidence type="ECO:0000256" key="2">
    <source>
        <dbReference type="ARBA" id="ARBA00022679"/>
    </source>
</evidence>
<keyword evidence="3 8" id="KW-0548">Nucleotidyltransferase</keyword>
<dbReference type="InterPro" id="IPR023211">
    <property type="entry name" value="DNA_pol_palm_dom_sf"/>
</dbReference>
<reference evidence="10" key="1">
    <citation type="journal article" date="2008" name="Theor. Appl. Genet.">
        <title>The mitochondrial genome of a cytoplasmic male sterile line of perennial ryegrass (Lolium perenne L.) contains an integrated linear plasmid-like element.</title>
        <authorList>
            <person name="McDermott P."/>
            <person name="Connolly V."/>
            <person name="Kavanagh T.A."/>
        </authorList>
    </citation>
    <scope>NUCLEOTIDE SEQUENCE</scope>
    <source>
        <tissue evidence="10">Leaf</tissue>
    </source>
</reference>
<dbReference type="SUPFAM" id="SSF56672">
    <property type="entry name" value="DNA/RNA polymerases"/>
    <property type="match status" value="1"/>
</dbReference>
<dbReference type="InterPro" id="IPR036397">
    <property type="entry name" value="RNaseH_sf"/>
</dbReference>
<evidence type="ECO:0000313" key="10">
    <source>
        <dbReference type="EMBL" id="CAQ52962.1"/>
    </source>
</evidence>
<evidence type="ECO:0000256" key="3">
    <source>
        <dbReference type="ARBA" id="ARBA00022695"/>
    </source>
</evidence>
<sequence>MNTNFTRRSSRIYGKSTALTELMINVQFENSFFQSNNSVKSSVELHFRGPPYPTGMENDLIFIAILFMLKKHVYSRMTNGWTSIVPVMKLITGKSFRTEKEDVVYTALCPSIHLYDLGEKKIIPIHDIALLIYRAISIQKDKYQSHSLYGLAINVFSDSLNEDETVVIPTDNEVFHEIGKLRLLEEIPSSIIDKNSDEYMEDKKDKKYNPKLPDYITSLKNPNRKMMDEYLKKKEANPQYKGKPPLPSVIFAADMETIQLEADPRIQIDESVGTFPNQNKRKREKQKSPRHYAYAASWMAVKPDKKLSKADILHSFSHEYRFTDPDFYDQSERVLSSFIHSLVREGKKLRMTPIVYFHNLSKFDGFVVAEHLFTKHNDEYDVILQCRNNTIYEISVYKKNQFRGKQDSLKRKEKRLLLRFRCSLLILPDSLENLAKQICPELGGKEEMDHQSVTLDSLNEEEKYIQYRRYLSQDVFLLGVILQSVQKYYWDEFLIDISTKKTIASLSLGIFRMEYYDDIKHRMYVPNENADKFIRSAYFGGHSDVYKPKGENLYVYDVNSLYPSVMVGNKYPGGRPVWHSDLTEHKLEDIFGFVQALVKCDGINKPFLPSKHPVEDTLIFPEGTFFGTYFTEDLKYAKSIGYEVIITCGYLFDRMDSPFDAFVNALYKKRMKAKAAGNTVAAYICKLLLNSLYGRLAISTECDQTIVLNKEQTEAFVRQTPTKDVMVLTADINIISYIESMYDTKRKWKPPVNTCPQMSAAITGYSRIKMYPYISRDDCYYTDTDSVVLSNPLPEEEVSETELGKFKLEHGGVITIGYFVSPKCYLLRQTKKDNKFCEIVKFKGVPKGLVPPLFFDKMIKNIEHIDEVTYTNYFRVDYKFMTVNMRKSHVSLRMNSKKRKAVFDSNNQWIDTKPVQFDKNTMRAQLARSRNSEVLILSLLSRDKRLKKAFNGKKESPPSDDESDSDWDYCWWACCHESHFYSREVLSGS</sequence>
<dbReference type="Gene3D" id="3.90.1600.10">
    <property type="entry name" value="Palm domain of DNA polymerase"/>
    <property type="match status" value="2"/>
</dbReference>
<evidence type="ECO:0000256" key="7">
    <source>
        <dbReference type="ARBA" id="ARBA00049244"/>
    </source>
</evidence>
<evidence type="ECO:0000256" key="6">
    <source>
        <dbReference type="ARBA" id="ARBA00023125"/>
    </source>
</evidence>
<dbReference type="Pfam" id="PF03175">
    <property type="entry name" value="DNA_pol_B_2"/>
    <property type="match status" value="1"/>
</dbReference>
<dbReference type="InterPro" id="IPR017964">
    <property type="entry name" value="DNA-dir_DNA_pol_B_CS"/>
</dbReference>
<evidence type="ECO:0000256" key="5">
    <source>
        <dbReference type="ARBA" id="ARBA00022932"/>
    </source>
</evidence>
<dbReference type="InterPro" id="IPR006172">
    <property type="entry name" value="DNA-dir_DNA_pol_B"/>
</dbReference>
<dbReference type="Gene3D" id="3.30.420.10">
    <property type="entry name" value="Ribonuclease H-like superfamily/Ribonuclease H"/>
    <property type="match status" value="1"/>
</dbReference>
<dbReference type="GO" id="GO:0003887">
    <property type="term" value="F:DNA-directed DNA polymerase activity"/>
    <property type="evidence" value="ECO:0007669"/>
    <property type="project" value="UniProtKB-KW"/>
</dbReference>
<dbReference type="AlphaFoldDB" id="B2RGD9"/>
<keyword evidence="6 8" id="KW-0238">DNA-binding</keyword>
<evidence type="ECO:0000256" key="8">
    <source>
        <dbReference type="RuleBase" id="RU000442"/>
    </source>
</evidence>
<organism evidence="10">
    <name type="scientific">Lolium perenne</name>
    <name type="common">Perennial ryegrass</name>
    <dbReference type="NCBI Taxonomy" id="4522"/>
    <lineage>
        <taxon>Eukaryota</taxon>
        <taxon>Viridiplantae</taxon>
        <taxon>Streptophyta</taxon>
        <taxon>Embryophyta</taxon>
        <taxon>Tracheophyta</taxon>
        <taxon>Spermatophyta</taxon>
        <taxon>Magnoliopsida</taxon>
        <taxon>Liliopsida</taxon>
        <taxon>Poales</taxon>
        <taxon>Poaceae</taxon>
        <taxon>BOP clade</taxon>
        <taxon>Pooideae</taxon>
        <taxon>Poodae</taxon>
        <taxon>Poeae</taxon>
        <taxon>Poeae Chloroplast Group 2 (Poeae type)</taxon>
        <taxon>Loliodinae</taxon>
        <taxon>Loliinae</taxon>
        <taxon>Lolium</taxon>
    </lineage>
</organism>
<keyword evidence="5 8" id="KW-0239">DNA-directed DNA polymerase</keyword>
<dbReference type="SUPFAM" id="SSF53098">
    <property type="entry name" value="Ribonuclease H-like"/>
    <property type="match status" value="1"/>
</dbReference>
<keyword evidence="4 8" id="KW-0235">DNA replication</keyword>
<dbReference type="EC" id="2.7.7.7" evidence="8"/>
<dbReference type="GO" id="GO:0003677">
    <property type="term" value="F:DNA binding"/>
    <property type="evidence" value="ECO:0007669"/>
    <property type="project" value="UniProtKB-KW"/>
</dbReference>
<protein>
    <recommendedName>
        <fullName evidence="8">DNA polymerase</fullName>
        <ecNumber evidence="8">2.7.7.7</ecNumber>
    </recommendedName>
</protein>
<dbReference type="PROSITE" id="PS00116">
    <property type="entry name" value="DNA_POLYMERASE_B"/>
    <property type="match status" value="1"/>
</dbReference>
<dbReference type="SMART" id="SM00486">
    <property type="entry name" value="POLBc"/>
    <property type="match status" value="1"/>
</dbReference>
<evidence type="ECO:0000259" key="9">
    <source>
        <dbReference type="Pfam" id="PF03175"/>
    </source>
</evidence>
<dbReference type="PANTHER" id="PTHR33568">
    <property type="entry name" value="DNA POLYMERASE"/>
    <property type="match status" value="1"/>
</dbReference>
<comment type="similarity">
    <text evidence="1 8">Belongs to the DNA polymerase type-B family.</text>
</comment>
<accession>B2RGD9</accession>
<dbReference type="PANTHER" id="PTHR33568:SF3">
    <property type="entry name" value="DNA-DIRECTED DNA POLYMERASE"/>
    <property type="match status" value="1"/>
</dbReference>
<dbReference type="InterPro" id="IPR004868">
    <property type="entry name" value="DNA-dir_DNA_pol_B_mt/vir"/>
</dbReference>
<dbReference type="InterPro" id="IPR043502">
    <property type="entry name" value="DNA/RNA_pol_sf"/>
</dbReference>
<geneLocation type="mitochondrion" evidence="10"/>
<dbReference type="EMBL" id="AM998372">
    <property type="protein sequence ID" value="CAQ52962.1"/>
    <property type="molecule type" value="Genomic_DNA"/>
</dbReference>
<evidence type="ECO:0000256" key="4">
    <source>
        <dbReference type="ARBA" id="ARBA00022705"/>
    </source>
</evidence>
<keyword evidence="10" id="KW-0496">Mitochondrion</keyword>
<name>B2RGD9_LOLPR</name>
<comment type="catalytic activity">
    <reaction evidence="7 8">
        <text>DNA(n) + a 2'-deoxyribonucleoside 5'-triphosphate = DNA(n+1) + diphosphate</text>
        <dbReference type="Rhea" id="RHEA:22508"/>
        <dbReference type="Rhea" id="RHEA-COMP:17339"/>
        <dbReference type="Rhea" id="RHEA-COMP:17340"/>
        <dbReference type="ChEBI" id="CHEBI:33019"/>
        <dbReference type="ChEBI" id="CHEBI:61560"/>
        <dbReference type="ChEBI" id="CHEBI:173112"/>
        <dbReference type="EC" id="2.7.7.7"/>
    </reaction>
</comment>
<dbReference type="GO" id="GO:0000166">
    <property type="term" value="F:nucleotide binding"/>
    <property type="evidence" value="ECO:0007669"/>
    <property type="project" value="InterPro"/>
</dbReference>
<proteinExistence type="inferred from homology"/>
<dbReference type="GO" id="GO:0006260">
    <property type="term" value="P:DNA replication"/>
    <property type="evidence" value="ECO:0007669"/>
    <property type="project" value="UniProtKB-KW"/>
</dbReference>
<dbReference type="InterPro" id="IPR012337">
    <property type="entry name" value="RNaseH-like_sf"/>
</dbReference>
<evidence type="ECO:0000256" key="1">
    <source>
        <dbReference type="ARBA" id="ARBA00005755"/>
    </source>
</evidence>
<dbReference type="PRINTS" id="PR00106">
    <property type="entry name" value="DNAPOLB"/>
</dbReference>
<keyword evidence="2 8" id="KW-0808">Transferase</keyword>
<feature type="domain" description="DNA-directed DNA polymerase family B mitochondria/virus" evidence="9">
    <location>
        <begin position="355"/>
        <end position="777"/>
    </location>
</feature>